<sequence>MIHIVLLYIIRRMALRENLSIREEATMPGRKRQSREERLRRQREYQRAYNRRIAEARAPDRDAIARELLHYAITENLRLGREEEMWTLAASVIERLVARDYDRAATEQTFSAIVDRYEAGWTFQRRLHPGGNGDEAAECDGDRTG</sequence>
<gene>
    <name evidence="1" type="ORF">EJC49_16445</name>
</gene>
<accession>A0A429YV52</accession>
<name>A0A429YV52_9HYPH</name>
<proteinExistence type="predicted"/>
<dbReference type="RefSeq" id="WP_126701024.1">
    <property type="nucleotide sequence ID" value="NZ_RWKW01000057.1"/>
</dbReference>
<organism evidence="1 2">
    <name type="scientific">Aquibium carbonis</name>
    <dbReference type="NCBI Taxonomy" id="2495581"/>
    <lineage>
        <taxon>Bacteria</taxon>
        <taxon>Pseudomonadati</taxon>
        <taxon>Pseudomonadota</taxon>
        <taxon>Alphaproteobacteria</taxon>
        <taxon>Hyphomicrobiales</taxon>
        <taxon>Phyllobacteriaceae</taxon>
        <taxon>Aquibium</taxon>
    </lineage>
</organism>
<reference evidence="1 2" key="1">
    <citation type="submission" date="2018-12" db="EMBL/GenBank/DDBJ databases">
        <title>Mesorhizobium carbonis sp. nov., isolated from coal mine water.</title>
        <authorList>
            <person name="Xin W."/>
            <person name="Xu Z."/>
            <person name="Xiang F."/>
            <person name="Zhang J."/>
            <person name="Xi L."/>
            <person name="Liu J."/>
        </authorList>
    </citation>
    <scope>NUCLEOTIDE SEQUENCE [LARGE SCALE GENOMIC DNA]</scope>
    <source>
        <strain evidence="1 2">B2.3</strain>
    </source>
</reference>
<keyword evidence="2" id="KW-1185">Reference proteome</keyword>
<comment type="caution">
    <text evidence="1">The sequence shown here is derived from an EMBL/GenBank/DDBJ whole genome shotgun (WGS) entry which is preliminary data.</text>
</comment>
<evidence type="ECO:0000313" key="1">
    <source>
        <dbReference type="EMBL" id="RST85313.1"/>
    </source>
</evidence>
<protein>
    <submittedName>
        <fullName evidence="1">Uncharacterized protein</fullName>
    </submittedName>
</protein>
<dbReference type="EMBL" id="RWKW01000057">
    <property type="protein sequence ID" value="RST85313.1"/>
    <property type="molecule type" value="Genomic_DNA"/>
</dbReference>
<dbReference type="Proteomes" id="UP000278398">
    <property type="component" value="Unassembled WGS sequence"/>
</dbReference>
<dbReference type="OrthoDB" id="8303433at2"/>
<dbReference type="AlphaFoldDB" id="A0A429YV52"/>
<evidence type="ECO:0000313" key="2">
    <source>
        <dbReference type="Proteomes" id="UP000278398"/>
    </source>
</evidence>